<dbReference type="Pfam" id="PF13692">
    <property type="entry name" value="Glyco_trans_1_4"/>
    <property type="match status" value="1"/>
</dbReference>
<dbReference type="InterPro" id="IPR028098">
    <property type="entry name" value="Glyco_trans_4-like_N"/>
</dbReference>
<reference evidence="5 6" key="1">
    <citation type="journal article" date="2010" name="J. Bacteriol.">
        <title>Genome sequences of Oceanicola granulosus HTCC2516(T) and Oceanicola batsensis HTCC2597(TDelta).</title>
        <authorList>
            <person name="Thrash J.C."/>
            <person name="Cho J.C."/>
            <person name="Vergin K.L."/>
            <person name="Giovannoni S.J."/>
        </authorList>
    </citation>
    <scope>NUCLEOTIDE SEQUENCE [LARGE SCALE GENOMIC DNA]</scope>
    <source>
        <strain evidence="6">ATCC BAA-863 / DSM 15984 / KCTC 12145 / HTCC2597</strain>
    </source>
</reference>
<dbReference type="HOGENOM" id="CLU_009583_14_3_5"/>
<evidence type="ECO:0000256" key="2">
    <source>
        <dbReference type="ARBA" id="ARBA00022676"/>
    </source>
</evidence>
<evidence type="ECO:0000256" key="3">
    <source>
        <dbReference type="ARBA" id="ARBA00022679"/>
    </source>
</evidence>
<dbReference type="PANTHER" id="PTHR12526:SF640">
    <property type="entry name" value="COLANIC ACID BIOSYNTHESIS GLYCOSYLTRANSFERASE WCAL-RELATED"/>
    <property type="match status" value="1"/>
</dbReference>
<keyword evidence="2" id="KW-0328">Glycosyltransferase</keyword>
<dbReference type="GO" id="GO:0016757">
    <property type="term" value="F:glycosyltransferase activity"/>
    <property type="evidence" value="ECO:0007669"/>
    <property type="project" value="UniProtKB-KW"/>
</dbReference>
<dbReference type="STRING" id="252305.OB2597_03998"/>
<evidence type="ECO:0000256" key="1">
    <source>
        <dbReference type="ARBA" id="ARBA00009481"/>
    </source>
</evidence>
<organism evidence="5 6">
    <name type="scientific">Pseudooceanicola batsensis (strain ATCC BAA-863 / DSM 15984 / KCTC 12145 / HTCC2597)</name>
    <name type="common">Oceanicola batsensis</name>
    <dbReference type="NCBI Taxonomy" id="252305"/>
    <lineage>
        <taxon>Bacteria</taxon>
        <taxon>Pseudomonadati</taxon>
        <taxon>Pseudomonadota</taxon>
        <taxon>Alphaproteobacteria</taxon>
        <taxon>Rhodobacterales</taxon>
        <taxon>Paracoccaceae</taxon>
        <taxon>Pseudooceanicola</taxon>
    </lineage>
</organism>
<dbReference type="eggNOG" id="COG0438">
    <property type="taxonomic scope" value="Bacteria"/>
</dbReference>
<dbReference type="Gene3D" id="3.40.50.2000">
    <property type="entry name" value="Glycogen Phosphorylase B"/>
    <property type="match status" value="2"/>
</dbReference>
<dbReference type="SUPFAM" id="SSF53756">
    <property type="entry name" value="UDP-Glycosyltransferase/glycogen phosphorylase"/>
    <property type="match status" value="1"/>
</dbReference>
<dbReference type="OrthoDB" id="9790710at2"/>
<evidence type="ECO:0000313" key="6">
    <source>
        <dbReference type="Proteomes" id="UP000004318"/>
    </source>
</evidence>
<dbReference type="RefSeq" id="WP_009805049.1">
    <property type="nucleotide sequence ID" value="NZ_CH724131.1"/>
</dbReference>
<proteinExistence type="inferred from homology"/>
<dbReference type="PANTHER" id="PTHR12526">
    <property type="entry name" value="GLYCOSYLTRANSFERASE"/>
    <property type="match status" value="1"/>
</dbReference>
<evidence type="ECO:0000313" key="5">
    <source>
        <dbReference type="EMBL" id="EAQ01570.1"/>
    </source>
</evidence>
<feature type="domain" description="Glycosyltransferase subfamily 4-like N-terminal" evidence="4">
    <location>
        <begin position="73"/>
        <end position="202"/>
    </location>
</feature>
<accession>A3U2J6</accession>
<keyword evidence="3" id="KW-0808">Transferase</keyword>
<name>A3U2J6_PSEBH</name>
<protein>
    <recommendedName>
        <fullName evidence="4">Glycosyltransferase subfamily 4-like N-terminal domain-containing protein</fullName>
    </recommendedName>
</protein>
<comment type="similarity">
    <text evidence="1">Belongs to the glycosyltransferase group 1 family. Glycosyltransferase 4 subfamily.</text>
</comment>
<dbReference type="Proteomes" id="UP000004318">
    <property type="component" value="Unassembled WGS sequence"/>
</dbReference>
<sequence>MAVSHAMSIAHTLRVGLVTSTFPVVSESFVYELALALRDHVGALELLPLHGAGPDSVADLGRLAATEALVRMPPPLDRTGAILHGLANPSKLRVDLGAPRRWGGTFRQMRLFENASPYDVVHAQFATLGLDVLRQIDIGALRPRGLVVHVRGYDISKHVRSHGPRVYDSLFARADLFIANCEHFRQVAIGLGCPPDRIVVVGSPCDTDFFTPPATPRPPFEGRPLRLVAVGRLVEKKGFADAVEAVGLLAAQGREVTLDILGDGPERDDLAARAARAGVADRVTFHGAASRPQVLEALHRADIGLAPSVTASTGDQDAPVNTLKEQMATGMPVVATDHGGIPELVIDGVNGRLVPERDPAAIARAIGEFADEPGHWEELGRAGRRKVLENYAPRIILERTLAAYARAVGHDAIPGEES</sequence>
<dbReference type="EMBL" id="AAMO01000012">
    <property type="protein sequence ID" value="EAQ01570.1"/>
    <property type="molecule type" value="Genomic_DNA"/>
</dbReference>
<dbReference type="Pfam" id="PF13579">
    <property type="entry name" value="Glyco_trans_4_4"/>
    <property type="match status" value="1"/>
</dbReference>
<evidence type="ECO:0000259" key="4">
    <source>
        <dbReference type="Pfam" id="PF13579"/>
    </source>
</evidence>
<comment type="caution">
    <text evidence="5">The sequence shown here is derived from an EMBL/GenBank/DDBJ whole genome shotgun (WGS) entry which is preliminary data.</text>
</comment>
<keyword evidence="6" id="KW-1185">Reference proteome</keyword>
<gene>
    <name evidence="5" type="ORF">OB2597_03998</name>
</gene>
<dbReference type="AlphaFoldDB" id="A3U2J6"/>